<proteinExistence type="inferred from homology"/>
<dbReference type="Gene3D" id="3.30.160.70">
    <property type="entry name" value="Methylated DNA-protein cysteine methyltransferase domain"/>
    <property type="match status" value="1"/>
</dbReference>
<dbReference type="Pfam" id="PF01035">
    <property type="entry name" value="DNA_binding_1"/>
    <property type="match status" value="1"/>
</dbReference>
<name>A0ABY6Q474_9GAMM</name>
<keyword evidence="12" id="KW-1185">Reference proteome</keyword>
<evidence type="ECO:0000256" key="6">
    <source>
        <dbReference type="ARBA" id="ARBA00023204"/>
    </source>
</evidence>
<keyword evidence="5 8" id="KW-0227">DNA damage</keyword>
<accession>A0ABY6Q474</accession>
<dbReference type="InterPro" id="IPR036388">
    <property type="entry name" value="WH-like_DNA-bd_sf"/>
</dbReference>
<sequence>MISKVIDSPIGYLQLVANDHALSELNWPEQHTHGLAQSSKRSKILDQAEEELRLYFDGQLHVFDVPLTPTGTAFQQQVWARLATIEWGKTCSYKTIAFGINKPTAMRAVGTAIGKNPLPIFIPCHRVVGSDGSLTGFSGGINVKRLLLAHESNQRNLALA</sequence>
<dbReference type="PROSITE" id="PS00374">
    <property type="entry name" value="MGMT"/>
    <property type="match status" value="1"/>
</dbReference>
<dbReference type="NCBIfam" id="TIGR00589">
    <property type="entry name" value="ogt"/>
    <property type="match status" value="1"/>
</dbReference>
<comment type="function">
    <text evidence="8">Involved in the cellular defense against the biological effects of O6-methylguanine (O6-MeG) and O4-methylthymine (O4-MeT) in DNA. Repairs the methylated nucleobase in DNA by stoichiometrically transferring the methyl group to a cysteine residue in the enzyme. This is a suicide reaction: the enzyme is irreversibly inactivated.</text>
</comment>
<dbReference type="InterPro" id="IPR023546">
    <property type="entry name" value="MGMT"/>
</dbReference>
<dbReference type="InterPro" id="IPR001497">
    <property type="entry name" value="MethylDNA_cys_MeTrfase_AS"/>
</dbReference>
<evidence type="ECO:0000259" key="10">
    <source>
        <dbReference type="Pfam" id="PF02870"/>
    </source>
</evidence>
<evidence type="ECO:0000313" key="12">
    <source>
        <dbReference type="Proteomes" id="UP001317963"/>
    </source>
</evidence>
<dbReference type="Proteomes" id="UP001317963">
    <property type="component" value="Chromosome"/>
</dbReference>
<dbReference type="HAMAP" id="MF_00772">
    <property type="entry name" value="OGT"/>
    <property type="match status" value="1"/>
</dbReference>
<evidence type="ECO:0000259" key="9">
    <source>
        <dbReference type="Pfam" id="PF01035"/>
    </source>
</evidence>
<feature type="domain" description="Methylguanine DNA methyltransferase ribonuclease-like" evidence="10">
    <location>
        <begin position="3"/>
        <end position="68"/>
    </location>
</feature>
<evidence type="ECO:0000256" key="4">
    <source>
        <dbReference type="ARBA" id="ARBA00022679"/>
    </source>
</evidence>
<dbReference type="RefSeq" id="WP_279242881.1">
    <property type="nucleotide sequence ID" value="NZ_CP036501.1"/>
</dbReference>
<evidence type="ECO:0000256" key="5">
    <source>
        <dbReference type="ARBA" id="ARBA00022763"/>
    </source>
</evidence>
<keyword evidence="4 8" id="KW-0808">Transferase</keyword>
<organism evidence="11 12">
    <name type="scientific">Candidatus Paraluminiphilus aquimaris</name>
    <dbReference type="NCBI Taxonomy" id="2518994"/>
    <lineage>
        <taxon>Bacteria</taxon>
        <taxon>Pseudomonadati</taxon>
        <taxon>Pseudomonadota</taxon>
        <taxon>Gammaproteobacteria</taxon>
        <taxon>Cellvibrionales</taxon>
        <taxon>Halieaceae</taxon>
        <taxon>Candidatus Paraluminiphilus</taxon>
    </lineage>
</organism>
<dbReference type="SUPFAM" id="SSF46767">
    <property type="entry name" value="Methylated DNA-protein cysteine methyltransferase, C-terminal domain"/>
    <property type="match status" value="1"/>
</dbReference>
<comment type="catalytic activity">
    <reaction evidence="1 8">
        <text>a 4-O-methyl-thymidine in DNA + L-cysteinyl-[protein] = a thymidine in DNA + S-methyl-L-cysteinyl-[protein]</text>
        <dbReference type="Rhea" id="RHEA:53428"/>
        <dbReference type="Rhea" id="RHEA-COMP:10131"/>
        <dbReference type="Rhea" id="RHEA-COMP:10132"/>
        <dbReference type="Rhea" id="RHEA-COMP:13555"/>
        <dbReference type="Rhea" id="RHEA-COMP:13556"/>
        <dbReference type="ChEBI" id="CHEBI:29950"/>
        <dbReference type="ChEBI" id="CHEBI:82612"/>
        <dbReference type="ChEBI" id="CHEBI:137386"/>
        <dbReference type="ChEBI" id="CHEBI:137387"/>
        <dbReference type="EC" id="2.1.1.63"/>
    </reaction>
</comment>
<keyword evidence="3 8" id="KW-0489">Methyltransferase</keyword>
<dbReference type="EC" id="2.1.1.63" evidence="8"/>
<evidence type="ECO:0000256" key="2">
    <source>
        <dbReference type="ARBA" id="ARBA00022490"/>
    </source>
</evidence>
<dbReference type="Pfam" id="PF02870">
    <property type="entry name" value="Methyltransf_1N"/>
    <property type="match status" value="1"/>
</dbReference>
<feature type="domain" description="Methylated-DNA-[protein]-cysteine S-methyltransferase DNA binding" evidence="9">
    <location>
        <begin position="73"/>
        <end position="152"/>
    </location>
</feature>
<keyword evidence="6 8" id="KW-0234">DNA repair</keyword>
<dbReference type="InterPro" id="IPR008332">
    <property type="entry name" value="MethylG_MeTrfase_N"/>
</dbReference>
<gene>
    <name evidence="11" type="ORF">E0F26_04640</name>
</gene>
<comment type="miscellaneous">
    <text evidence="8">This enzyme catalyzes only one turnover and therefore is not strictly catalytic. According to one definition, an enzyme is a biocatalyst that acts repeatedly and over many reaction cycles.</text>
</comment>
<dbReference type="InterPro" id="IPR014048">
    <property type="entry name" value="MethylDNA_cys_MeTrfase_DNA-bd"/>
</dbReference>
<evidence type="ECO:0000313" key="11">
    <source>
        <dbReference type="EMBL" id="UZP74072.1"/>
    </source>
</evidence>
<dbReference type="PANTHER" id="PTHR10815">
    <property type="entry name" value="METHYLATED-DNA--PROTEIN-CYSTEINE METHYLTRANSFERASE"/>
    <property type="match status" value="1"/>
</dbReference>
<feature type="active site" description="Nucleophile; methyl group acceptor" evidence="8">
    <location>
        <position position="124"/>
    </location>
</feature>
<dbReference type="CDD" id="cd06445">
    <property type="entry name" value="ATase"/>
    <property type="match status" value="1"/>
</dbReference>
<evidence type="ECO:0000256" key="1">
    <source>
        <dbReference type="ARBA" id="ARBA00001286"/>
    </source>
</evidence>
<comment type="catalytic activity">
    <reaction evidence="7 8">
        <text>a 6-O-methyl-2'-deoxyguanosine in DNA + L-cysteinyl-[protein] = S-methyl-L-cysteinyl-[protein] + a 2'-deoxyguanosine in DNA</text>
        <dbReference type="Rhea" id="RHEA:24000"/>
        <dbReference type="Rhea" id="RHEA-COMP:10131"/>
        <dbReference type="Rhea" id="RHEA-COMP:10132"/>
        <dbReference type="Rhea" id="RHEA-COMP:11367"/>
        <dbReference type="Rhea" id="RHEA-COMP:11368"/>
        <dbReference type="ChEBI" id="CHEBI:29950"/>
        <dbReference type="ChEBI" id="CHEBI:82612"/>
        <dbReference type="ChEBI" id="CHEBI:85445"/>
        <dbReference type="ChEBI" id="CHEBI:85448"/>
        <dbReference type="EC" id="2.1.1.63"/>
    </reaction>
</comment>
<dbReference type="SUPFAM" id="SSF53155">
    <property type="entry name" value="Methylated DNA-protein cysteine methyltransferase domain"/>
    <property type="match status" value="1"/>
</dbReference>
<reference evidence="11 12" key="1">
    <citation type="submission" date="2019-02" db="EMBL/GenBank/DDBJ databases">
        <title>Halieaceae_genomes.</title>
        <authorList>
            <person name="Li S.-H."/>
        </authorList>
    </citation>
    <scope>NUCLEOTIDE SEQUENCE [LARGE SCALE GENOMIC DNA]</scope>
    <source>
        <strain evidence="11 12">JH123</strain>
    </source>
</reference>
<dbReference type="InterPro" id="IPR036217">
    <property type="entry name" value="MethylDNA_cys_MeTrfase_DNAb"/>
</dbReference>
<evidence type="ECO:0000256" key="8">
    <source>
        <dbReference type="HAMAP-Rule" id="MF_00772"/>
    </source>
</evidence>
<protein>
    <recommendedName>
        <fullName evidence="8">Methylated-DNA--protein-cysteine methyltransferase</fullName>
        <ecNumber evidence="8">2.1.1.63</ecNumber>
    </recommendedName>
    <alternativeName>
        <fullName evidence="8">6-O-methylguanine-DNA methyltransferase</fullName>
        <shortName evidence="8">MGMT</shortName>
    </alternativeName>
    <alternativeName>
        <fullName evidence="8">O-6-methylguanine-DNA-alkyltransferase</fullName>
    </alternativeName>
</protein>
<dbReference type="EMBL" id="CP036501">
    <property type="protein sequence ID" value="UZP74072.1"/>
    <property type="molecule type" value="Genomic_DNA"/>
</dbReference>
<keyword evidence="2 8" id="KW-0963">Cytoplasm</keyword>
<comment type="subcellular location">
    <subcellularLocation>
        <location evidence="8">Cytoplasm</location>
    </subcellularLocation>
</comment>
<dbReference type="Gene3D" id="1.10.10.10">
    <property type="entry name" value="Winged helix-like DNA-binding domain superfamily/Winged helix DNA-binding domain"/>
    <property type="match status" value="1"/>
</dbReference>
<evidence type="ECO:0000256" key="3">
    <source>
        <dbReference type="ARBA" id="ARBA00022603"/>
    </source>
</evidence>
<dbReference type="InterPro" id="IPR036631">
    <property type="entry name" value="MGMT_N_sf"/>
</dbReference>
<dbReference type="PANTHER" id="PTHR10815:SF5">
    <property type="entry name" value="METHYLATED-DNA--PROTEIN-CYSTEINE METHYLTRANSFERASE"/>
    <property type="match status" value="1"/>
</dbReference>
<evidence type="ECO:0000256" key="7">
    <source>
        <dbReference type="ARBA" id="ARBA00049348"/>
    </source>
</evidence>
<comment type="similarity">
    <text evidence="8">Belongs to the MGMT family.</text>
</comment>